<evidence type="ECO:0000256" key="8">
    <source>
        <dbReference type="PIRSR" id="PIRSR602326-1"/>
    </source>
</evidence>
<evidence type="ECO:0000256" key="4">
    <source>
        <dbReference type="ARBA" id="ARBA00022723"/>
    </source>
</evidence>
<dbReference type="InterPro" id="IPR002326">
    <property type="entry name" value="Cyt_c1"/>
</dbReference>
<feature type="binding site" description="covalent" evidence="8">
    <location>
        <position position="52"/>
    </location>
    <ligand>
        <name>heme c</name>
        <dbReference type="ChEBI" id="CHEBI:61717"/>
    </ligand>
</feature>
<protein>
    <submittedName>
        <fullName evidence="11">Cytochrome c</fullName>
    </submittedName>
</protein>
<dbReference type="GO" id="GO:0020037">
    <property type="term" value="F:heme binding"/>
    <property type="evidence" value="ECO:0007669"/>
    <property type="project" value="InterPro"/>
</dbReference>
<keyword evidence="9" id="KW-0732">Signal</keyword>
<feature type="domain" description="Cytochrome c" evidence="10">
    <location>
        <begin position="35"/>
        <end position="205"/>
    </location>
</feature>
<comment type="cofactor">
    <cofactor evidence="8">
        <name>heme c</name>
        <dbReference type="ChEBI" id="CHEBI:61717"/>
    </cofactor>
    <text evidence="8">Binds 1 heme c group covalently per subunit.</text>
</comment>
<feature type="binding site" description="covalent" evidence="8">
    <location>
        <position position="48"/>
    </location>
    <ligand>
        <name>heme c</name>
        <dbReference type="ChEBI" id="CHEBI:61717"/>
    </ligand>
</feature>
<dbReference type="KEGG" id="moz:MoryE10_17880"/>
<evidence type="ECO:0000256" key="3">
    <source>
        <dbReference type="ARBA" id="ARBA00022692"/>
    </source>
</evidence>
<keyword evidence="4 8" id="KW-0479">Metal-binding</keyword>
<name>A0A8D4VP92_9GAMM</name>
<sequence length="243" mass="27461">MNKLFFFLLCFSPLWAVASESLSLDSAPVDVYDQPSLQRGARLYAEYCQGCHSLKYMRYSRLVRDAGMDEAAVLKDFLHGEGAIGDVMTTGLTKENGVSWFGVAPPDLSLTVRARGADWVYTYLRSFYLDPSKPTGVNNLLFKDVAMPNVLGELQGQQERVVEEGWNGHKSYKLSLVQPGRMDAEQFDQAVGDLTNYLAYVAEPAQLERSSLGKWVLFYLVILMVVLYKLKKEYWRDVDADIL</sequence>
<keyword evidence="7" id="KW-0472">Membrane</keyword>
<dbReference type="GO" id="GO:0016020">
    <property type="term" value="C:membrane"/>
    <property type="evidence" value="ECO:0007669"/>
    <property type="project" value="UniProtKB-SubCell"/>
</dbReference>
<keyword evidence="2 8" id="KW-0349">Heme</keyword>
<dbReference type="RefSeq" id="WP_054773209.1">
    <property type="nucleotide sequence ID" value="NZ_AP019782.1"/>
</dbReference>
<reference evidence="11" key="1">
    <citation type="submission" date="2019-06" db="EMBL/GenBank/DDBJ databases">
        <title>Complete genome sequence of Methylogaea oryzae strain JCM16910.</title>
        <authorList>
            <person name="Asakawa S."/>
        </authorList>
    </citation>
    <scope>NUCLEOTIDE SEQUENCE</scope>
    <source>
        <strain evidence="11">E10</strain>
    </source>
</reference>
<dbReference type="Gene3D" id="1.10.760.10">
    <property type="entry name" value="Cytochrome c-like domain"/>
    <property type="match status" value="1"/>
</dbReference>
<keyword evidence="3" id="KW-0812">Transmembrane</keyword>
<evidence type="ECO:0000256" key="7">
    <source>
        <dbReference type="ARBA" id="ARBA00023136"/>
    </source>
</evidence>
<evidence type="ECO:0000313" key="11">
    <source>
        <dbReference type="EMBL" id="BBL71182.1"/>
    </source>
</evidence>
<dbReference type="PANTHER" id="PTHR10266:SF3">
    <property type="entry name" value="CYTOCHROME C1, HEME PROTEIN, MITOCHONDRIAL"/>
    <property type="match status" value="1"/>
</dbReference>
<dbReference type="PRINTS" id="PR00603">
    <property type="entry name" value="CYTOCHROMEC1"/>
</dbReference>
<dbReference type="PANTHER" id="PTHR10266">
    <property type="entry name" value="CYTOCHROME C1"/>
    <property type="match status" value="1"/>
</dbReference>
<gene>
    <name evidence="11" type="primary">petC</name>
    <name evidence="11" type="ORF">MoryE10_17880</name>
</gene>
<evidence type="ECO:0000313" key="12">
    <source>
        <dbReference type="Proteomes" id="UP000824988"/>
    </source>
</evidence>
<dbReference type="GO" id="GO:0046872">
    <property type="term" value="F:metal ion binding"/>
    <property type="evidence" value="ECO:0007669"/>
    <property type="project" value="UniProtKB-KW"/>
</dbReference>
<keyword evidence="12" id="KW-1185">Reference proteome</keyword>
<dbReference type="AlphaFoldDB" id="A0A8D4VP92"/>
<keyword evidence="5" id="KW-1133">Transmembrane helix</keyword>
<dbReference type="PROSITE" id="PS51007">
    <property type="entry name" value="CYTC"/>
    <property type="match status" value="1"/>
</dbReference>
<dbReference type="Pfam" id="PF02167">
    <property type="entry name" value="Cytochrom_C1"/>
    <property type="match status" value="2"/>
</dbReference>
<keyword evidence="6 8" id="KW-0408">Iron</keyword>
<dbReference type="Proteomes" id="UP000824988">
    <property type="component" value="Chromosome"/>
</dbReference>
<proteinExistence type="predicted"/>
<dbReference type="InterPro" id="IPR036909">
    <property type="entry name" value="Cyt_c-like_dom_sf"/>
</dbReference>
<evidence type="ECO:0000256" key="6">
    <source>
        <dbReference type="ARBA" id="ARBA00023004"/>
    </source>
</evidence>
<dbReference type="GO" id="GO:0009055">
    <property type="term" value="F:electron transfer activity"/>
    <property type="evidence" value="ECO:0007669"/>
    <property type="project" value="InterPro"/>
</dbReference>
<dbReference type="EMBL" id="AP019782">
    <property type="protein sequence ID" value="BBL71182.1"/>
    <property type="molecule type" value="Genomic_DNA"/>
</dbReference>
<feature type="signal peptide" evidence="9">
    <location>
        <begin position="1"/>
        <end position="18"/>
    </location>
</feature>
<feature type="chain" id="PRO_5034251047" evidence="9">
    <location>
        <begin position="19"/>
        <end position="243"/>
    </location>
</feature>
<dbReference type="SUPFAM" id="SSF46626">
    <property type="entry name" value="Cytochrome c"/>
    <property type="match status" value="1"/>
</dbReference>
<evidence type="ECO:0000259" key="10">
    <source>
        <dbReference type="PROSITE" id="PS51007"/>
    </source>
</evidence>
<evidence type="ECO:0000256" key="9">
    <source>
        <dbReference type="SAM" id="SignalP"/>
    </source>
</evidence>
<evidence type="ECO:0000256" key="1">
    <source>
        <dbReference type="ARBA" id="ARBA00004370"/>
    </source>
</evidence>
<dbReference type="InterPro" id="IPR009056">
    <property type="entry name" value="Cyt_c-like_dom"/>
</dbReference>
<comment type="subcellular location">
    <subcellularLocation>
        <location evidence="1">Membrane</location>
    </subcellularLocation>
</comment>
<organism evidence="11 12">
    <name type="scientific">Methylogaea oryzae</name>
    <dbReference type="NCBI Taxonomy" id="1295382"/>
    <lineage>
        <taxon>Bacteria</taxon>
        <taxon>Pseudomonadati</taxon>
        <taxon>Pseudomonadota</taxon>
        <taxon>Gammaproteobacteria</taxon>
        <taxon>Methylococcales</taxon>
        <taxon>Methylococcaceae</taxon>
        <taxon>Methylogaea</taxon>
    </lineage>
</organism>
<evidence type="ECO:0000256" key="5">
    <source>
        <dbReference type="ARBA" id="ARBA00022989"/>
    </source>
</evidence>
<evidence type="ECO:0000256" key="2">
    <source>
        <dbReference type="ARBA" id="ARBA00022617"/>
    </source>
</evidence>
<accession>A0A8D4VP92</accession>
<feature type="binding site" description="covalent" evidence="8">
    <location>
        <position position="51"/>
    </location>
    <ligand>
        <name>heme c</name>
        <dbReference type="ChEBI" id="CHEBI:61717"/>
    </ligand>
</feature>